<name>A0A087AVV9_9BIFI</name>
<dbReference type="RefSeq" id="WP_051920878.1">
    <property type="nucleotide sequence ID" value="NZ_JGYV01000010.1"/>
</dbReference>
<dbReference type="Proteomes" id="UP000029067">
    <property type="component" value="Unassembled WGS sequence"/>
</dbReference>
<comment type="caution">
    <text evidence="2">The sequence shown here is derived from an EMBL/GenBank/DDBJ whole genome shotgun (WGS) entry which is preliminary data.</text>
</comment>
<protein>
    <submittedName>
        <fullName evidence="2">Putative spore coat protein sp96</fullName>
    </submittedName>
</protein>
<dbReference type="EMBL" id="JGYV01000010">
    <property type="protein sequence ID" value="KFI62909.1"/>
    <property type="molecule type" value="Genomic_DNA"/>
</dbReference>
<evidence type="ECO:0000256" key="1">
    <source>
        <dbReference type="SAM" id="MobiDB-lite"/>
    </source>
</evidence>
<accession>A0A087AVV9</accession>
<gene>
    <name evidence="2" type="ORF">BCUN_0740</name>
</gene>
<keyword evidence="2" id="KW-0946">Virion</keyword>
<dbReference type="eggNOG" id="ENOG5030HSE">
    <property type="taxonomic scope" value="Bacteria"/>
</dbReference>
<reference evidence="2 3" key="1">
    <citation type="submission" date="2014-03" db="EMBL/GenBank/DDBJ databases">
        <title>Genomics of Bifidobacteria.</title>
        <authorList>
            <person name="Ventura M."/>
            <person name="Milani C."/>
            <person name="Lugli G.A."/>
        </authorList>
    </citation>
    <scope>NUCLEOTIDE SEQUENCE [LARGE SCALE GENOMIC DNA]</scope>
    <source>
        <strain evidence="2 3">LMG 10738</strain>
    </source>
</reference>
<organism evidence="2 3">
    <name type="scientific">Bifidobacterium cuniculi</name>
    <dbReference type="NCBI Taxonomy" id="1688"/>
    <lineage>
        <taxon>Bacteria</taxon>
        <taxon>Bacillati</taxon>
        <taxon>Actinomycetota</taxon>
        <taxon>Actinomycetes</taxon>
        <taxon>Bifidobacteriales</taxon>
        <taxon>Bifidobacteriaceae</taxon>
        <taxon>Bifidobacterium</taxon>
    </lineage>
</organism>
<keyword evidence="3" id="KW-1185">Reference proteome</keyword>
<dbReference type="OrthoDB" id="3232770at2"/>
<feature type="compositionally biased region" description="Low complexity" evidence="1">
    <location>
        <begin position="130"/>
        <end position="143"/>
    </location>
</feature>
<evidence type="ECO:0000313" key="3">
    <source>
        <dbReference type="Proteomes" id="UP000029067"/>
    </source>
</evidence>
<evidence type="ECO:0000313" key="2">
    <source>
        <dbReference type="EMBL" id="KFI62909.1"/>
    </source>
</evidence>
<dbReference type="AlphaFoldDB" id="A0A087AVV9"/>
<dbReference type="STRING" id="1688.BCUN_0740"/>
<feature type="region of interest" description="Disordered" evidence="1">
    <location>
        <begin position="122"/>
        <end position="168"/>
    </location>
</feature>
<proteinExistence type="predicted"/>
<sequence>MDTLEDIWPPFAMDHVINGRDERLARYTVRYGDRVRDGVCVATRRPDGGVNLLIGETARRIRYLRMTLPDSDRIVRAWTGLVPAPGGLDGPLSVNYRLPGRVIDARLIDADEATLPDAPHTIARQDDAGSARTPAPAGPAARAGQRRPRWPRADFPNAAVHPYTHTGRDGRRWDMMGVTIPEGVRLQDVDLGGWRLSAFADRRSSADKANGGPVTISFRPDKPVDLYRGRGPQRETMRIDDPWDLCCAVKAGQGQRAAAPAPPRTPADDMFADYGWHDGIDIMRGEHYTIPDPGMAAAVPPAHDATR</sequence>
<keyword evidence="2" id="KW-0167">Capsid protein</keyword>